<evidence type="ECO:0000313" key="14">
    <source>
        <dbReference type="Proteomes" id="UP000032046"/>
    </source>
</evidence>
<keyword evidence="6 11" id="KW-0548">Nucleotidyltransferase</keyword>
<dbReference type="PANTHER" id="PTHR39321">
    <property type="entry name" value="NICOTINATE-NUCLEOTIDE ADENYLYLTRANSFERASE-RELATED"/>
    <property type="match status" value="1"/>
</dbReference>
<comment type="catalytic activity">
    <reaction evidence="10 11">
        <text>nicotinate beta-D-ribonucleotide + ATP + H(+) = deamido-NAD(+) + diphosphate</text>
        <dbReference type="Rhea" id="RHEA:22860"/>
        <dbReference type="ChEBI" id="CHEBI:15378"/>
        <dbReference type="ChEBI" id="CHEBI:30616"/>
        <dbReference type="ChEBI" id="CHEBI:33019"/>
        <dbReference type="ChEBI" id="CHEBI:57502"/>
        <dbReference type="ChEBI" id="CHEBI:58437"/>
        <dbReference type="EC" id="2.7.7.18"/>
    </reaction>
</comment>
<dbReference type="InterPro" id="IPR004821">
    <property type="entry name" value="Cyt_trans-like"/>
</dbReference>
<dbReference type="PANTHER" id="PTHR39321:SF3">
    <property type="entry name" value="PHOSPHOPANTETHEINE ADENYLYLTRANSFERASE"/>
    <property type="match status" value="1"/>
</dbReference>
<dbReference type="Proteomes" id="UP000032046">
    <property type="component" value="Unassembled WGS sequence"/>
</dbReference>
<dbReference type="EC" id="2.7.7.18" evidence="11"/>
<comment type="function">
    <text evidence="1 11">Catalyzes the reversible adenylation of nicotinate mononucleotide (NaMN) to nicotinic acid adenine dinucleotide (NaAD).</text>
</comment>
<comment type="similarity">
    <text evidence="3 11">Belongs to the NadD family.</text>
</comment>
<evidence type="ECO:0000256" key="6">
    <source>
        <dbReference type="ARBA" id="ARBA00022695"/>
    </source>
</evidence>
<comment type="caution">
    <text evidence="13">The sequence shown here is derived from an EMBL/GenBank/DDBJ whole genome shotgun (WGS) entry which is preliminary data.</text>
</comment>
<gene>
    <name evidence="11" type="primary">nadD</name>
    <name evidence="13" type="ORF">ST44_12345</name>
</gene>
<reference evidence="13 14" key="1">
    <citation type="submission" date="2015-01" db="EMBL/GenBank/DDBJ databases">
        <title>Comparative genomics of non-oral Prevotella species.</title>
        <authorList>
            <person name="Accetto T."/>
            <person name="Nograsek B."/>
            <person name="Avgustin G."/>
        </authorList>
    </citation>
    <scope>NUCLEOTIDE SEQUENCE [LARGE SCALE GENOMIC DNA]</scope>
    <source>
        <strain evidence="13 14">P5-119</strain>
    </source>
</reference>
<evidence type="ECO:0000256" key="9">
    <source>
        <dbReference type="ARBA" id="ARBA00023027"/>
    </source>
</evidence>
<keyword evidence="14" id="KW-1185">Reference proteome</keyword>
<dbReference type="GO" id="GO:0005524">
    <property type="term" value="F:ATP binding"/>
    <property type="evidence" value="ECO:0007669"/>
    <property type="project" value="UniProtKB-KW"/>
</dbReference>
<evidence type="ECO:0000256" key="10">
    <source>
        <dbReference type="ARBA" id="ARBA00048721"/>
    </source>
</evidence>
<name>A0A0D0IR53_9BACT</name>
<dbReference type="GO" id="GO:0009435">
    <property type="term" value="P:NAD+ biosynthetic process"/>
    <property type="evidence" value="ECO:0007669"/>
    <property type="project" value="UniProtKB-UniRule"/>
</dbReference>
<dbReference type="InterPro" id="IPR005248">
    <property type="entry name" value="NadD/NMNAT"/>
</dbReference>
<dbReference type="GO" id="GO:0004515">
    <property type="term" value="F:nicotinate-nucleotide adenylyltransferase activity"/>
    <property type="evidence" value="ECO:0007669"/>
    <property type="project" value="UniProtKB-UniRule"/>
</dbReference>
<evidence type="ECO:0000256" key="8">
    <source>
        <dbReference type="ARBA" id="ARBA00022840"/>
    </source>
</evidence>
<feature type="domain" description="Cytidyltransferase-like" evidence="12">
    <location>
        <begin position="8"/>
        <end position="166"/>
    </location>
</feature>
<evidence type="ECO:0000256" key="5">
    <source>
        <dbReference type="ARBA" id="ARBA00022679"/>
    </source>
</evidence>
<organism evidence="13 14">
    <name type="scientific">Prevotella pectinovora</name>
    <dbReference type="NCBI Taxonomy" id="1602169"/>
    <lineage>
        <taxon>Bacteria</taxon>
        <taxon>Pseudomonadati</taxon>
        <taxon>Bacteroidota</taxon>
        <taxon>Bacteroidia</taxon>
        <taxon>Bacteroidales</taxon>
        <taxon>Prevotellaceae</taxon>
        <taxon>Prevotella</taxon>
    </lineage>
</organism>
<dbReference type="STRING" id="1602171.ST44_12345"/>
<evidence type="ECO:0000256" key="11">
    <source>
        <dbReference type="HAMAP-Rule" id="MF_00244"/>
    </source>
</evidence>
<protein>
    <recommendedName>
        <fullName evidence="11">Probable nicotinate-nucleotide adenylyltransferase</fullName>
        <ecNumber evidence="11">2.7.7.18</ecNumber>
    </recommendedName>
    <alternativeName>
        <fullName evidence="11">Deamido-NAD(+) diphosphorylase</fullName>
    </alternativeName>
    <alternativeName>
        <fullName evidence="11">Deamido-NAD(+) pyrophosphorylase</fullName>
    </alternativeName>
    <alternativeName>
        <fullName evidence="11">Nicotinate mononucleotide adenylyltransferase</fullName>
        <shortName evidence="11">NaMN adenylyltransferase</shortName>
    </alternativeName>
</protein>
<evidence type="ECO:0000256" key="4">
    <source>
        <dbReference type="ARBA" id="ARBA00022642"/>
    </source>
</evidence>
<dbReference type="AlphaFoldDB" id="A0A0D0IR53"/>
<dbReference type="Pfam" id="PF01467">
    <property type="entry name" value="CTP_transf_like"/>
    <property type="match status" value="1"/>
</dbReference>
<keyword evidence="5 11" id="KW-0808">Transferase</keyword>
<keyword evidence="8 11" id="KW-0067">ATP-binding</keyword>
<evidence type="ECO:0000256" key="3">
    <source>
        <dbReference type="ARBA" id="ARBA00009014"/>
    </source>
</evidence>
<dbReference type="HAMAP" id="MF_00244">
    <property type="entry name" value="NaMN_adenylyltr"/>
    <property type="match status" value="1"/>
</dbReference>
<dbReference type="EMBL" id="JXQK01000088">
    <property type="protein sequence ID" value="KIP60121.1"/>
    <property type="molecule type" value="Genomic_DNA"/>
</dbReference>
<evidence type="ECO:0000256" key="1">
    <source>
        <dbReference type="ARBA" id="ARBA00002324"/>
    </source>
</evidence>
<dbReference type="CDD" id="cd02165">
    <property type="entry name" value="NMNAT"/>
    <property type="match status" value="1"/>
</dbReference>
<evidence type="ECO:0000256" key="7">
    <source>
        <dbReference type="ARBA" id="ARBA00022741"/>
    </source>
</evidence>
<evidence type="ECO:0000313" key="13">
    <source>
        <dbReference type="EMBL" id="KIP60121.1"/>
    </source>
</evidence>
<dbReference type="InterPro" id="IPR014729">
    <property type="entry name" value="Rossmann-like_a/b/a_fold"/>
</dbReference>
<comment type="pathway">
    <text evidence="2 11">Cofactor biosynthesis; NAD(+) biosynthesis; deamido-NAD(+) from nicotinate D-ribonucleotide: step 1/1.</text>
</comment>
<sequence>MSEKRTGIFGGSFNPIHNGHIALAKRIMQLDRLDEVWFMVSPHNPLKNSGSLLPDVERLDMVRLALEGEPGLIASDYEFRLPKPSYTLHTLNAIRHDYPDRKFVLIIGADNWECFDRWYGSKEILADYEIAVYPRLGSHIDAGSLPHNVKLVDTGLFNVSSTEIRTLLSEGKPADNLMPPQVTQYIKTNHLFGTKR</sequence>
<dbReference type="SUPFAM" id="SSF52374">
    <property type="entry name" value="Nucleotidylyl transferase"/>
    <property type="match status" value="1"/>
</dbReference>
<keyword evidence="9 11" id="KW-0520">NAD</keyword>
<keyword evidence="7 11" id="KW-0547">Nucleotide-binding</keyword>
<evidence type="ECO:0000256" key="2">
    <source>
        <dbReference type="ARBA" id="ARBA00005019"/>
    </source>
</evidence>
<evidence type="ECO:0000259" key="12">
    <source>
        <dbReference type="Pfam" id="PF01467"/>
    </source>
</evidence>
<dbReference type="RefSeq" id="WP_042520179.1">
    <property type="nucleotide sequence ID" value="NZ_JXQK01000088.1"/>
</dbReference>
<dbReference type="UniPathway" id="UPA00253">
    <property type="reaction ID" value="UER00332"/>
</dbReference>
<dbReference type="NCBIfam" id="TIGR00125">
    <property type="entry name" value="cyt_tran_rel"/>
    <property type="match status" value="1"/>
</dbReference>
<dbReference type="NCBIfam" id="TIGR00482">
    <property type="entry name" value="nicotinate (nicotinamide) nucleotide adenylyltransferase"/>
    <property type="match status" value="1"/>
</dbReference>
<proteinExistence type="inferred from homology"/>
<keyword evidence="4 11" id="KW-0662">Pyridine nucleotide biosynthesis</keyword>
<accession>A0A0D0IR53</accession>
<dbReference type="Gene3D" id="3.40.50.620">
    <property type="entry name" value="HUPs"/>
    <property type="match status" value="1"/>
</dbReference>